<accession>A0ACC2PS54</accession>
<keyword evidence="2" id="KW-1185">Reference proteome</keyword>
<sequence>MQNDLSSPLTSSDDTRKNAYISECTTSETNEEELNIAPYSKKCFKRLAIPYSDIGVILKTLKPHHCTLPESHENLMCSDNNYEIETSPTNDPGQKSEFVYLGIAENLERIINTKLHHEKKLRLQISFGGVPLFEFSQHIFHPFFVKYMLR</sequence>
<gene>
    <name evidence="1" type="ORF">QAD02_020408</name>
</gene>
<dbReference type="Proteomes" id="UP001239111">
    <property type="component" value="Chromosome 1"/>
</dbReference>
<reference evidence="1" key="1">
    <citation type="submission" date="2023-04" db="EMBL/GenBank/DDBJ databases">
        <title>A chromosome-level genome assembly of the parasitoid wasp Eretmocerus hayati.</title>
        <authorList>
            <person name="Zhong Y."/>
            <person name="Liu S."/>
            <person name="Liu Y."/>
        </authorList>
    </citation>
    <scope>NUCLEOTIDE SEQUENCE</scope>
    <source>
        <strain evidence="1">ZJU_SS_LIU_2023</strain>
    </source>
</reference>
<proteinExistence type="predicted"/>
<protein>
    <submittedName>
        <fullName evidence="1">Uncharacterized protein</fullName>
    </submittedName>
</protein>
<name>A0ACC2PS54_9HYME</name>
<comment type="caution">
    <text evidence="1">The sequence shown here is derived from an EMBL/GenBank/DDBJ whole genome shotgun (WGS) entry which is preliminary data.</text>
</comment>
<dbReference type="EMBL" id="CM056741">
    <property type="protein sequence ID" value="KAJ8684615.1"/>
    <property type="molecule type" value="Genomic_DNA"/>
</dbReference>
<evidence type="ECO:0000313" key="1">
    <source>
        <dbReference type="EMBL" id="KAJ8684615.1"/>
    </source>
</evidence>
<evidence type="ECO:0000313" key="2">
    <source>
        <dbReference type="Proteomes" id="UP001239111"/>
    </source>
</evidence>
<organism evidence="1 2">
    <name type="scientific">Eretmocerus hayati</name>
    <dbReference type="NCBI Taxonomy" id="131215"/>
    <lineage>
        <taxon>Eukaryota</taxon>
        <taxon>Metazoa</taxon>
        <taxon>Ecdysozoa</taxon>
        <taxon>Arthropoda</taxon>
        <taxon>Hexapoda</taxon>
        <taxon>Insecta</taxon>
        <taxon>Pterygota</taxon>
        <taxon>Neoptera</taxon>
        <taxon>Endopterygota</taxon>
        <taxon>Hymenoptera</taxon>
        <taxon>Apocrita</taxon>
        <taxon>Proctotrupomorpha</taxon>
        <taxon>Chalcidoidea</taxon>
        <taxon>Aphelinidae</taxon>
        <taxon>Aphelininae</taxon>
        <taxon>Eretmocerus</taxon>
    </lineage>
</organism>